<name>X1RFE9_9ZZZZ</name>
<dbReference type="InterPro" id="IPR029063">
    <property type="entry name" value="SAM-dependent_MTases_sf"/>
</dbReference>
<protein>
    <recommendedName>
        <fullName evidence="2">Methyltransferase type 11 domain-containing protein</fullName>
    </recommendedName>
</protein>
<dbReference type="Pfam" id="PF13489">
    <property type="entry name" value="Methyltransf_23"/>
    <property type="match status" value="1"/>
</dbReference>
<comment type="caution">
    <text evidence="1">The sequence shown here is derived from an EMBL/GenBank/DDBJ whole genome shotgun (WGS) entry which is preliminary data.</text>
</comment>
<evidence type="ECO:0008006" key="2">
    <source>
        <dbReference type="Google" id="ProtNLM"/>
    </source>
</evidence>
<sequence length="140" mass="16283">MEDIFYSTRFYDAIPKKFLGETILEVGASTGLAQTQSKHTEKFSSNYLGIDLFFADNSRLNIIKVDAIDFDYQENKYDTILSVATLEHIDFSNWENLLQKWKKALKKNGYIVIIVPDRELPIDHLKIDYYTAKKLTENGY</sequence>
<proteinExistence type="predicted"/>
<dbReference type="SUPFAM" id="SSF53335">
    <property type="entry name" value="S-adenosyl-L-methionine-dependent methyltransferases"/>
    <property type="match status" value="1"/>
</dbReference>
<dbReference type="EMBL" id="BARW01014742">
    <property type="protein sequence ID" value="GAI79432.1"/>
    <property type="molecule type" value="Genomic_DNA"/>
</dbReference>
<reference evidence="1" key="1">
    <citation type="journal article" date="2014" name="Front. Microbiol.">
        <title>High frequency of phylogenetically diverse reductive dehalogenase-homologous genes in deep subseafloor sedimentary metagenomes.</title>
        <authorList>
            <person name="Kawai M."/>
            <person name="Futagami T."/>
            <person name="Toyoda A."/>
            <person name="Takaki Y."/>
            <person name="Nishi S."/>
            <person name="Hori S."/>
            <person name="Arai W."/>
            <person name="Tsubouchi T."/>
            <person name="Morono Y."/>
            <person name="Uchiyama I."/>
            <person name="Ito T."/>
            <person name="Fujiyama A."/>
            <person name="Inagaki F."/>
            <person name="Takami H."/>
        </authorList>
    </citation>
    <scope>NUCLEOTIDE SEQUENCE</scope>
    <source>
        <strain evidence="1">Expedition CK06-06</strain>
    </source>
</reference>
<organism evidence="1">
    <name type="scientific">marine sediment metagenome</name>
    <dbReference type="NCBI Taxonomy" id="412755"/>
    <lineage>
        <taxon>unclassified sequences</taxon>
        <taxon>metagenomes</taxon>
        <taxon>ecological metagenomes</taxon>
    </lineage>
</organism>
<accession>X1RFE9</accession>
<dbReference type="Gene3D" id="3.40.50.150">
    <property type="entry name" value="Vaccinia Virus protein VP39"/>
    <property type="match status" value="1"/>
</dbReference>
<dbReference type="AlphaFoldDB" id="X1RFE9"/>
<gene>
    <name evidence="1" type="ORF">S12H4_26053</name>
</gene>
<feature type="non-terminal residue" evidence="1">
    <location>
        <position position="140"/>
    </location>
</feature>
<evidence type="ECO:0000313" key="1">
    <source>
        <dbReference type="EMBL" id="GAI79432.1"/>
    </source>
</evidence>
<dbReference type="CDD" id="cd02440">
    <property type="entry name" value="AdoMet_MTases"/>
    <property type="match status" value="1"/>
</dbReference>